<keyword evidence="1" id="KW-0732">Signal</keyword>
<proteinExistence type="predicted"/>
<name>A0ABU5ELM8_9FLAO</name>
<feature type="signal peptide" evidence="1">
    <location>
        <begin position="1"/>
        <end position="22"/>
    </location>
</feature>
<dbReference type="EMBL" id="JAXDAE010000006">
    <property type="protein sequence ID" value="MDY2587188.1"/>
    <property type="molecule type" value="Genomic_DNA"/>
</dbReference>
<keyword evidence="3" id="KW-1185">Reference proteome</keyword>
<evidence type="ECO:0000256" key="1">
    <source>
        <dbReference type="SAM" id="SignalP"/>
    </source>
</evidence>
<dbReference type="Proteomes" id="UP001285855">
    <property type="component" value="Unassembled WGS sequence"/>
</dbReference>
<sequence length="179" mass="19546">MNPNLLRILASMLSIAFVSCSSDDTGSTPDEANNEFTFNGNTYNLMSAIIVDENTTNSDPGDISISLFNKTSAEITGNTDLSDISYVNFKIIDTNIQNTTYSQIDNYDISINSSIVNSEFSPGTVLLADDDSQSDVYAQSGSVTVTNFTQFNIVFTFTFTRNDGQVITGSYDGNYFMPN</sequence>
<feature type="chain" id="PRO_5047259269" description="Lipid-binding hydrolase" evidence="1">
    <location>
        <begin position="23"/>
        <end position="179"/>
    </location>
</feature>
<reference evidence="2 3" key="1">
    <citation type="submission" date="2023-11" db="EMBL/GenBank/DDBJ databases">
        <title>Winogradskyella pelagius sp. nov., isolated from coastal sediment.</title>
        <authorList>
            <person name="Li F."/>
        </authorList>
    </citation>
    <scope>NUCLEOTIDE SEQUENCE [LARGE SCALE GENOMIC DNA]</scope>
    <source>
        <strain evidence="2 3">KCTC 23502</strain>
    </source>
</reference>
<accession>A0ABU5ELM8</accession>
<protein>
    <recommendedName>
        <fullName evidence="4">Lipid-binding hydrolase</fullName>
    </recommendedName>
</protein>
<comment type="caution">
    <text evidence="2">The sequence shown here is derived from an EMBL/GenBank/DDBJ whole genome shotgun (WGS) entry which is preliminary data.</text>
</comment>
<dbReference type="RefSeq" id="WP_320555559.1">
    <property type="nucleotide sequence ID" value="NZ_JAXDAE010000006.1"/>
</dbReference>
<dbReference type="PROSITE" id="PS51257">
    <property type="entry name" value="PROKAR_LIPOPROTEIN"/>
    <property type="match status" value="1"/>
</dbReference>
<evidence type="ECO:0000313" key="3">
    <source>
        <dbReference type="Proteomes" id="UP001285855"/>
    </source>
</evidence>
<evidence type="ECO:0000313" key="2">
    <source>
        <dbReference type="EMBL" id="MDY2587188.1"/>
    </source>
</evidence>
<gene>
    <name evidence="2" type="ORF">SNF14_07540</name>
</gene>
<organism evidence="2 3">
    <name type="scientific">Winogradskyella aquimaris</name>
    <dbReference type="NCBI Taxonomy" id="864074"/>
    <lineage>
        <taxon>Bacteria</taxon>
        <taxon>Pseudomonadati</taxon>
        <taxon>Bacteroidota</taxon>
        <taxon>Flavobacteriia</taxon>
        <taxon>Flavobacteriales</taxon>
        <taxon>Flavobacteriaceae</taxon>
        <taxon>Winogradskyella</taxon>
    </lineage>
</organism>
<evidence type="ECO:0008006" key="4">
    <source>
        <dbReference type="Google" id="ProtNLM"/>
    </source>
</evidence>